<accession>F7PIA0</accession>
<feature type="region of interest" description="Disordered" evidence="1">
    <location>
        <begin position="1"/>
        <end position="71"/>
    </location>
</feature>
<reference evidence="3 4" key="2">
    <citation type="journal article" date="2013" name="PLoS ONE">
        <title>INDIGO - INtegrated Data Warehouse of MIcrobial GenOmes with Examples from the Red Sea Extremophiles.</title>
        <authorList>
            <person name="Alam I."/>
            <person name="Antunes A."/>
            <person name="Kamau A.A."/>
            <person name="Ba Alawi W."/>
            <person name="Kalkatawi M."/>
            <person name="Stingl U."/>
            <person name="Bajic V.B."/>
        </authorList>
    </citation>
    <scope>NUCLEOTIDE SEQUENCE [LARGE SCALE GENOMIC DNA]</scope>
    <source>
        <strain evidence="3 4">SARL4B</strain>
    </source>
</reference>
<reference evidence="2 5" key="3">
    <citation type="journal article" date="2014" name="Environ. Microbiol.">
        <title>Halorhabdus tiamatea: proteogenomics and glycosidase activity measurements identify the first cultivated euryarchaeon from a deep-sea anoxic brine lake as potential polysaccharide degrader.</title>
        <authorList>
            <person name="Werner J."/>
            <person name="Ferrer M."/>
            <person name="Michel G."/>
            <person name="Mann A.J."/>
            <person name="Huang S."/>
            <person name="Juarez S."/>
            <person name="Ciordia S."/>
            <person name="Albar J.P."/>
            <person name="Alcaide M."/>
            <person name="La Cono V."/>
            <person name="Yakimov M.M."/>
            <person name="Antunes A."/>
            <person name="Taborda M."/>
            <person name="Da Costa M.S."/>
            <person name="Amann R.I."/>
            <person name="Gloeckner F.O."/>
            <person name="Golyshina O.V."/>
            <person name="Golyshin P.N."/>
            <person name="Teeling H."/>
        </authorList>
    </citation>
    <scope>NUCLEOTIDE SEQUENCE [LARGE SCALE GENOMIC DNA]</scope>
    <source>
        <strain evidence="5">SARL4B</strain>
        <strain evidence="2">Type strain: SARL4B</strain>
    </source>
</reference>
<reference evidence="3 4" key="1">
    <citation type="journal article" date="2011" name="J. Bacteriol.">
        <title>Genome sequence of Halorhabdus tiamatea, the first archaeon isolated from a deep-sea anoxic brine lake.</title>
        <authorList>
            <person name="Antunes A."/>
            <person name="Alam I."/>
            <person name="Bajic V.B."/>
            <person name="Stingl U."/>
        </authorList>
    </citation>
    <scope>NUCLEOTIDE SEQUENCE [LARGE SCALE GENOMIC DNA]</scope>
    <source>
        <strain evidence="3 4">SARL4B</strain>
    </source>
</reference>
<keyword evidence="5" id="KW-1185">Reference proteome</keyword>
<evidence type="ECO:0000313" key="3">
    <source>
        <dbReference type="EMBL" id="ERJ05203.1"/>
    </source>
</evidence>
<dbReference type="OrthoDB" id="238477at2157"/>
<dbReference type="Proteomes" id="UP000003861">
    <property type="component" value="Unassembled WGS sequence"/>
</dbReference>
<dbReference type="KEGG" id="hti:HTIA_2790"/>
<sequence length="71" mass="7613">MPRLALSLPAELGPVQGDVSPRSGNVQSLIERGTVDGSRADDESERTPQIESWLACWSDGRQSTENGDDAT</sequence>
<evidence type="ECO:0000313" key="4">
    <source>
        <dbReference type="Proteomes" id="UP000003861"/>
    </source>
</evidence>
<dbReference type="EMBL" id="HF571520">
    <property type="protein sequence ID" value="CCQ34892.1"/>
    <property type="molecule type" value="Genomic_DNA"/>
</dbReference>
<evidence type="ECO:0000256" key="1">
    <source>
        <dbReference type="SAM" id="MobiDB-lite"/>
    </source>
</evidence>
<dbReference type="GeneID" id="23798664"/>
<evidence type="ECO:0000313" key="5">
    <source>
        <dbReference type="Proteomes" id="UP000015381"/>
    </source>
</evidence>
<protein>
    <submittedName>
        <fullName evidence="3">Uncharacterized protein</fullName>
    </submittedName>
</protein>
<organism evidence="3 4">
    <name type="scientific">Halorhabdus tiamatea SARL4B</name>
    <dbReference type="NCBI Taxonomy" id="1033806"/>
    <lineage>
        <taxon>Archaea</taxon>
        <taxon>Methanobacteriati</taxon>
        <taxon>Methanobacteriota</taxon>
        <taxon>Stenosarchaea group</taxon>
        <taxon>Halobacteria</taxon>
        <taxon>Halobacteriales</taxon>
        <taxon>Haloarculaceae</taxon>
        <taxon>Halorhabdus</taxon>
    </lineage>
</organism>
<dbReference type="HOGENOM" id="CLU_2730261_0_0_2"/>
<dbReference type="RefSeq" id="WP_008525312.1">
    <property type="nucleotide sequence ID" value="NC_021921.1"/>
</dbReference>
<evidence type="ECO:0000313" key="2">
    <source>
        <dbReference type="EMBL" id="CCQ34892.1"/>
    </source>
</evidence>
<gene>
    <name evidence="3" type="ORF">HLRTI_002781</name>
    <name evidence="2" type="ORF">HTIA_2790</name>
</gene>
<dbReference type="EMBL" id="AFNT02000040">
    <property type="protein sequence ID" value="ERJ05203.1"/>
    <property type="molecule type" value="Genomic_DNA"/>
</dbReference>
<dbReference type="AlphaFoldDB" id="F7PIA0"/>
<dbReference type="Proteomes" id="UP000015381">
    <property type="component" value="Chromosome I"/>
</dbReference>
<proteinExistence type="predicted"/>
<name>F7PIA0_9EURY</name>
<feature type="compositionally biased region" description="Basic and acidic residues" evidence="1">
    <location>
        <begin position="38"/>
        <end position="48"/>
    </location>
</feature>